<dbReference type="Ensembl" id="ENSLACT00000013583.2">
    <property type="protein sequence ID" value="ENSLACP00000013487.2"/>
    <property type="gene ID" value="ENSLACG00000011874.2"/>
</dbReference>
<keyword evidence="4" id="KW-0333">Golgi apparatus</keyword>
<feature type="region of interest" description="Disordered" evidence="6">
    <location>
        <begin position="64"/>
        <end position="109"/>
    </location>
</feature>
<evidence type="ECO:0000256" key="1">
    <source>
        <dbReference type="ARBA" id="ARBA00004308"/>
    </source>
</evidence>
<dbReference type="PANTHER" id="PTHR15905">
    <property type="entry name" value="GOLGI-ASSOCIATED KINASE 1B-RELATED"/>
    <property type="match status" value="1"/>
</dbReference>
<reference evidence="9" key="1">
    <citation type="submission" date="2011-08" db="EMBL/GenBank/DDBJ databases">
        <title>The draft genome of Latimeria chalumnae.</title>
        <authorList>
            <person name="Di Palma F."/>
            <person name="Alfoldi J."/>
            <person name="Johnson J."/>
            <person name="Berlin A."/>
            <person name="Gnerre S."/>
            <person name="Jaffe D."/>
            <person name="MacCallum I."/>
            <person name="Young S."/>
            <person name="Walker B.J."/>
            <person name="Lander E."/>
            <person name="Lindblad-Toh K."/>
        </authorList>
    </citation>
    <scope>NUCLEOTIDE SEQUENCE [LARGE SCALE GENOMIC DNA]</scope>
    <source>
        <strain evidence="9">Wild caught</strain>
    </source>
</reference>
<dbReference type="InParanoid" id="H3AV16"/>
<reference evidence="8" key="2">
    <citation type="submission" date="2025-08" db="UniProtKB">
        <authorList>
            <consortium name="Ensembl"/>
        </authorList>
    </citation>
    <scope>IDENTIFICATION</scope>
</reference>
<name>H3AV16_LATCH</name>
<dbReference type="EMBL" id="AFYH01117375">
    <property type="status" value="NOT_ANNOTATED_CDS"/>
    <property type="molecule type" value="Genomic_DNA"/>
</dbReference>
<feature type="transmembrane region" description="Helical" evidence="7">
    <location>
        <begin position="37"/>
        <end position="58"/>
    </location>
</feature>
<feature type="compositionally biased region" description="Basic residues" evidence="6">
    <location>
        <begin position="128"/>
        <end position="145"/>
    </location>
</feature>
<dbReference type="OMA" id="PPWFSAQ"/>
<feature type="region of interest" description="Disordered" evidence="6">
    <location>
        <begin position="128"/>
        <end position="157"/>
    </location>
</feature>
<feature type="compositionally biased region" description="Basic and acidic residues" evidence="6">
    <location>
        <begin position="181"/>
        <end position="196"/>
    </location>
</feature>
<comment type="subcellular location">
    <subcellularLocation>
        <location evidence="1">Endomembrane system</location>
    </subcellularLocation>
    <subcellularLocation>
        <location evidence="2">Golgi apparatus</location>
    </subcellularLocation>
</comment>
<keyword evidence="9" id="KW-1185">Reference proteome</keyword>
<evidence type="ECO:0000256" key="2">
    <source>
        <dbReference type="ARBA" id="ARBA00004555"/>
    </source>
</evidence>
<dbReference type="KEGG" id="lcm:102364380"/>
<protein>
    <submittedName>
        <fullName evidence="8">Golgi associated kinase 1B</fullName>
    </submittedName>
</protein>
<dbReference type="PANTHER" id="PTHR15905:SF1">
    <property type="entry name" value="GOLGI-ASSOCIATED KINASE 1B"/>
    <property type="match status" value="1"/>
</dbReference>
<keyword evidence="7" id="KW-0812">Transmembrane</keyword>
<proteinExistence type="inferred from homology"/>
<dbReference type="EMBL" id="AFYH01117374">
    <property type="status" value="NOT_ANNOTATED_CDS"/>
    <property type="molecule type" value="Genomic_DNA"/>
</dbReference>
<evidence type="ECO:0000256" key="6">
    <source>
        <dbReference type="SAM" id="MobiDB-lite"/>
    </source>
</evidence>
<dbReference type="Pfam" id="PF15051">
    <property type="entry name" value="FAM198"/>
    <property type="match status" value="1"/>
</dbReference>
<dbReference type="FunCoup" id="H3AV16">
    <property type="interactions" value="322"/>
</dbReference>
<dbReference type="GO" id="GO:0005794">
    <property type="term" value="C:Golgi apparatus"/>
    <property type="evidence" value="ECO:0007669"/>
    <property type="project" value="UniProtKB-SubCell"/>
</dbReference>
<evidence type="ECO:0000256" key="3">
    <source>
        <dbReference type="ARBA" id="ARBA00007691"/>
    </source>
</evidence>
<reference evidence="8" key="3">
    <citation type="submission" date="2025-09" db="UniProtKB">
        <authorList>
            <consortium name="Ensembl"/>
        </authorList>
    </citation>
    <scope>IDENTIFICATION</scope>
</reference>
<dbReference type="AlphaFoldDB" id="H3AV16"/>
<dbReference type="Bgee" id="ENSLACG00000011874">
    <property type="expression patterns" value="Expressed in pelvic fin and 3 other cell types or tissues"/>
</dbReference>
<evidence type="ECO:0000256" key="4">
    <source>
        <dbReference type="ARBA" id="ARBA00023034"/>
    </source>
</evidence>
<dbReference type="HOGENOM" id="CLU_033542_2_0_1"/>
<dbReference type="GeneID" id="102364380"/>
<dbReference type="InterPro" id="IPR029207">
    <property type="entry name" value="FAM198"/>
</dbReference>
<organism evidence="8 9">
    <name type="scientific">Latimeria chalumnae</name>
    <name type="common">Coelacanth</name>
    <dbReference type="NCBI Taxonomy" id="7897"/>
    <lineage>
        <taxon>Eukaryota</taxon>
        <taxon>Metazoa</taxon>
        <taxon>Chordata</taxon>
        <taxon>Craniata</taxon>
        <taxon>Vertebrata</taxon>
        <taxon>Euteleostomi</taxon>
        <taxon>Coelacanthiformes</taxon>
        <taxon>Coelacanthidae</taxon>
        <taxon>Latimeria</taxon>
    </lineage>
</organism>
<feature type="compositionally biased region" description="Low complexity" evidence="6">
    <location>
        <begin position="76"/>
        <end position="99"/>
    </location>
</feature>
<dbReference type="Proteomes" id="UP000008672">
    <property type="component" value="Unassembled WGS sequence"/>
</dbReference>
<accession>H3AV16</accession>
<dbReference type="eggNOG" id="ENOG502QU38">
    <property type="taxonomic scope" value="Eukaryota"/>
</dbReference>
<evidence type="ECO:0000256" key="5">
    <source>
        <dbReference type="ARBA" id="ARBA00023136"/>
    </source>
</evidence>
<dbReference type="OrthoDB" id="10011371at2759"/>
<keyword evidence="5 7" id="KW-0472">Membrane</keyword>
<evidence type="ECO:0000256" key="7">
    <source>
        <dbReference type="SAM" id="Phobius"/>
    </source>
</evidence>
<keyword evidence="7" id="KW-1133">Transmembrane helix</keyword>
<comment type="similarity">
    <text evidence="3">Belongs to the GASK family.</text>
</comment>
<sequence length="524" mass="59291">MMPINRPSKILSLLVLRPCAWILKAWNGRRPRTKRNLLIASACAMYVFFLVAQVGQVLPQDWGAHKKGKARGGRGASSLRSLGVPGESSSSRSPSSGRPAGETPLENGNATWQPNVVYITLRAKRRKPANIRGTVKPKKRKKGKKLFSSSPQELPAAPLQNFDARQNDHLLQAEGRWLDGEKATRLDTESQGDKVAEPGTRAGDSNIRIYSERAPQWFSKGDIQAMRFLADCSITGVQTLRPLAHRRPELLRFESGGGAGGKAALCTGRSGLIKRAGDLNEVFAFHLDRVLGLNRTLPAVCRKLDFLRDGHPCPLILWDSSLLTADNVTQSSVRLNWGSYQHLLKQKCWQQGKIPKPEWGCSDIHHYEWPKMALFDFLLQVYNRLDKKCCGFKPRKEDFCRQKGLNLLCDDQNEDELNHIIQRKQDLRHLVFIDNESYFDRSEENLDFKLLEGIKEFPESAVAVLKSQRLREKLLQSLFLDRVYWESQGGRQGIEKLIDVIERRAKILLTYINAHGAKVLPMNE</sequence>
<feature type="region of interest" description="Disordered" evidence="6">
    <location>
        <begin position="181"/>
        <end position="201"/>
    </location>
</feature>
<dbReference type="EMBL" id="AFYH01117373">
    <property type="status" value="NOT_ANNOTATED_CDS"/>
    <property type="molecule type" value="Genomic_DNA"/>
</dbReference>
<dbReference type="RefSeq" id="XP_006001122.1">
    <property type="nucleotide sequence ID" value="XM_006001060.3"/>
</dbReference>
<evidence type="ECO:0000313" key="8">
    <source>
        <dbReference type="Ensembl" id="ENSLACP00000013487.2"/>
    </source>
</evidence>
<dbReference type="CTD" id="51313"/>
<evidence type="ECO:0000313" key="9">
    <source>
        <dbReference type="Proteomes" id="UP000008672"/>
    </source>
</evidence>
<gene>
    <name evidence="8" type="primary">GASK1B</name>
</gene>
<dbReference type="GeneTree" id="ENSGT00420000029769"/>